<evidence type="ECO:0000259" key="4">
    <source>
        <dbReference type="Pfam" id="PF00135"/>
    </source>
</evidence>
<dbReference type="AlphaFoldDB" id="A0A8H6ZSL7"/>
<evidence type="ECO:0000256" key="1">
    <source>
        <dbReference type="ARBA" id="ARBA00005964"/>
    </source>
</evidence>
<gene>
    <name evidence="5" type="ORF">PC9H_010956</name>
</gene>
<feature type="chain" id="PRO_5034371488" description="Carboxylic ester hydrolase" evidence="3">
    <location>
        <begin position="19"/>
        <end position="546"/>
    </location>
</feature>
<keyword evidence="2 3" id="KW-0378">Hydrolase</keyword>
<dbReference type="InterPro" id="IPR050309">
    <property type="entry name" value="Type-B_Carboxylest/Lipase"/>
</dbReference>
<dbReference type="GeneID" id="59380774"/>
<proteinExistence type="inferred from homology"/>
<dbReference type="InterPro" id="IPR002018">
    <property type="entry name" value="CarbesteraseB"/>
</dbReference>
<dbReference type="GO" id="GO:0016787">
    <property type="term" value="F:hydrolase activity"/>
    <property type="evidence" value="ECO:0007669"/>
    <property type="project" value="UniProtKB-KW"/>
</dbReference>
<dbReference type="EC" id="3.1.1.-" evidence="3"/>
<dbReference type="Gene3D" id="3.40.50.1820">
    <property type="entry name" value="alpha/beta hydrolase"/>
    <property type="match status" value="1"/>
</dbReference>
<organism evidence="5 6">
    <name type="scientific">Pleurotus ostreatus</name>
    <name type="common">Oyster mushroom</name>
    <name type="synonym">White-rot fungus</name>
    <dbReference type="NCBI Taxonomy" id="5322"/>
    <lineage>
        <taxon>Eukaryota</taxon>
        <taxon>Fungi</taxon>
        <taxon>Dikarya</taxon>
        <taxon>Basidiomycota</taxon>
        <taxon>Agaricomycotina</taxon>
        <taxon>Agaricomycetes</taxon>
        <taxon>Agaricomycetidae</taxon>
        <taxon>Agaricales</taxon>
        <taxon>Pleurotineae</taxon>
        <taxon>Pleurotaceae</taxon>
        <taxon>Pleurotus</taxon>
    </lineage>
</organism>
<feature type="domain" description="Carboxylesterase type B" evidence="4">
    <location>
        <begin position="33"/>
        <end position="518"/>
    </location>
</feature>
<dbReference type="VEuPathDB" id="FungiDB:PC9H_010956"/>
<comment type="caution">
    <text evidence="5">The sequence shown here is derived from an EMBL/GenBank/DDBJ whole genome shotgun (WGS) entry which is preliminary data.</text>
</comment>
<name>A0A8H6ZSL7_PLEOS</name>
<evidence type="ECO:0000313" key="6">
    <source>
        <dbReference type="Proteomes" id="UP000623687"/>
    </source>
</evidence>
<dbReference type="InterPro" id="IPR019826">
    <property type="entry name" value="Carboxylesterase_B_AS"/>
</dbReference>
<dbReference type="RefSeq" id="XP_036627829.1">
    <property type="nucleotide sequence ID" value="XM_036780446.1"/>
</dbReference>
<keyword evidence="3" id="KW-0732">Signal</keyword>
<dbReference type="SUPFAM" id="SSF53474">
    <property type="entry name" value="alpha/beta-Hydrolases"/>
    <property type="match status" value="1"/>
</dbReference>
<evidence type="ECO:0000313" key="5">
    <source>
        <dbReference type="EMBL" id="KAF7422797.1"/>
    </source>
</evidence>
<evidence type="ECO:0000256" key="2">
    <source>
        <dbReference type="ARBA" id="ARBA00022801"/>
    </source>
</evidence>
<dbReference type="InterPro" id="IPR029058">
    <property type="entry name" value="AB_hydrolase_fold"/>
</dbReference>
<dbReference type="OrthoDB" id="408631at2759"/>
<reference evidence="5" key="1">
    <citation type="submission" date="2019-07" db="EMBL/GenBank/DDBJ databases">
        <authorList>
            <person name="Palmer J.M."/>
        </authorList>
    </citation>
    <scope>NUCLEOTIDE SEQUENCE</scope>
    <source>
        <strain evidence="5">PC9</strain>
    </source>
</reference>
<sequence>MFFVLQVVLGLFAIQITATPLPRANSVTLDSATFTGTTSGRVTKFLGIPYAQPPTGDRRFRLPEPIPPYTGTVRATAFGPACPQQSARLPLPDGLASDVVDLIVNTAYKAIFPDSEDCLSINVVVPTSATPTSKLPVAVWIFGGGFELGSPSLYDGGLIVERSIQLGEPVIYVSMNYRLSAFGFLASQEVKDAGVGNLGLQDQREALRWIQKYISSFGGDPTKVTIWGESAGAISVALHMVANDGNHEGLFRGAFMQSGSPIPVGDISHGQTYYDAIAAETGCSSASDTLACLRSVPYSTLKTAVDHTPFIFDYQSLALAWLPRADGVFLTDNPQKLVQAGKVANVPFVTGDCDDEGTLFSLANLNVTTTSQVRTYIKTFFMPQSTNAELDQMLNHYPLDLIQGSPFGTGILNALSPQFKRLAAFQGDAVFQAPRRFFLQQRSSKQNTWAFLSKRFKAAPFLGSFHASDILNVYFGGELGDYLINFVNKLDPNGQGRGINWPKYTTSSPNLVTFNDNLFFPVTITQDTFRKDAINFLTGVTLANPL</sequence>
<accession>A0A8H6ZSL7</accession>
<feature type="signal peptide" evidence="3">
    <location>
        <begin position="1"/>
        <end position="18"/>
    </location>
</feature>
<dbReference type="Proteomes" id="UP000623687">
    <property type="component" value="Unassembled WGS sequence"/>
</dbReference>
<protein>
    <recommendedName>
        <fullName evidence="3">Carboxylic ester hydrolase</fullName>
        <ecNumber evidence="3">3.1.1.-</ecNumber>
    </recommendedName>
</protein>
<dbReference type="PANTHER" id="PTHR11559">
    <property type="entry name" value="CARBOXYLESTERASE"/>
    <property type="match status" value="1"/>
</dbReference>
<dbReference type="Pfam" id="PF00135">
    <property type="entry name" value="COesterase"/>
    <property type="match status" value="1"/>
</dbReference>
<keyword evidence="6" id="KW-1185">Reference proteome</keyword>
<evidence type="ECO:0000256" key="3">
    <source>
        <dbReference type="RuleBase" id="RU361235"/>
    </source>
</evidence>
<comment type="similarity">
    <text evidence="1 3">Belongs to the type-B carboxylesterase/lipase family.</text>
</comment>
<dbReference type="EMBL" id="JACETU010000008">
    <property type="protein sequence ID" value="KAF7422797.1"/>
    <property type="molecule type" value="Genomic_DNA"/>
</dbReference>
<dbReference type="PROSITE" id="PS00122">
    <property type="entry name" value="CARBOXYLESTERASE_B_1"/>
    <property type="match status" value="1"/>
</dbReference>